<feature type="transmembrane region" description="Helical" evidence="1">
    <location>
        <begin position="62"/>
        <end position="87"/>
    </location>
</feature>
<keyword evidence="1" id="KW-0472">Membrane</keyword>
<organism evidence="2 3">
    <name type="scientific">Paraburkholderia sartisoli</name>
    <dbReference type="NCBI Taxonomy" id="83784"/>
    <lineage>
        <taxon>Bacteria</taxon>
        <taxon>Pseudomonadati</taxon>
        <taxon>Pseudomonadota</taxon>
        <taxon>Betaproteobacteria</taxon>
        <taxon>Burkholderiales</taxon>
        <taxon>Burkholderiaceae</taxon>
        <taxon>Paraburkholderia</taxon>
    </lineage>
</organism>
<evidence type="ECO:0000313" key="2">
    <source>
        <dbReference type="EMBL" id="SEA59875.1"/>
    </source>
</evidence>
<reference evidence="3" key="1">
    <citation type="submission" date="2016-10" db="EMBL/GenBank/DDBJ databases">
        <authorList>
            <person name="Varghese N."/>
            <person name="Submissions S."/>
        </authorList>
    </citation>
    <scope>NUCLEOTIDE SEQUENCE [LARGE SCALE GENOMIC DNA]</scope>
    <source>
        <strain evidence="3">LMG 24000</strain>
    </source>
</reference>
<dbReference type="STRING" id="83784.SAMN05192564_102314"/>
<dbReference type="EMBL" id="FNRQ01000002">
    <property type="protein sequence ID" value="SEA59875.1"/>
    <property type="molecule type" value="Genomic_DNA"/>
</dbReference>
<accession>A0A1H4CHH5</accession>
<evidence type="ECO:0000256" key="1">
    <source>
        <dbReference type="SAM" id="Phobius"/>
    </source>
</evidence>
<keyword evidence="1" id="KW-1133">Transmembrane helix</keyword>
<keyword evidence="3" id="KW-1185">Reference proteome</keyword>
<dbReference type="AlphaFoldDB" id="A0A1H4CHH5"/>
<proteinExistence type="predicted"/>
<dbReference type="RefSeq" id="WP_322788604.1">
    <property type="nucleotide sequence ID" value="NZ_FNRQ01000002.1"/>
</dbReference>
<keyword evidence="1" id="KW-0812">Transmembrane</keyword>
<dbReference type="Proteomes" id="UP000198638">
    <property type="component" value="Unassembled WGS sequence"/>
</dbReference>
<evidence type="ECO:0000313" key="3">
    <source>
        <dbReference type="Proteomes" id="UP000198638"/>
    </source>
</evidence>
<feature type="transmembrane region" description="Helical" evidence="1">
    <location>
        <begin position="118"/>
        <end position="141"/>
    </location>
</feature>
<gene>
    <name evidence="2" type="ORF">SAMN05192564_102314</name>
</gene>
<name>A0A1H4CHH5_9BURK</name>
<protein>
    <submittedName>
        <fullName evidence="2">Uncharacterized protein</fullName>
    </submittedName>
</protein>
<sequence>MNASVSKPAVQSAVQSVAQGGAASAKTAMIPAATIPAATMAAGQPAGRYELSQHARRGAITLMALAAFVAGLAAAMWLASFFLYASLRVNPFHAGMWGWFDAARAWYAGGLPKEGRRIAGSALFGLLLAYGAPGAAAYVLWGPSGRRHLYGSARFASEAEIRAAGLL</sequence>